<dbReference type="AlphaFoldDB" id="A0A9W7AHF4"/>
<dbReference type="Pfam" id="PF08030">
    <property type="entry name" value="NAD_binding_6"/>
    <property type="match status" value="1"/>
</dbReference>
<dbReference type="GO" id="GO:0016491">
    <property type="term" value="F:oxidoreductase activity"/>
    <property type="evidence" value="ECO:0007669"/>
    <property type="project" value="UniProtKB-KW"/>
</dbReference>
<evidence type="ECO:0000313" key="5">
    <source>
        <dbReference type="Proteomes" id="UP001165122"/>
    </source>
</evidence>
<dbReference type="InterPro" id="IPR013121">
    <property type="entry name" value="Fe_red_NAD-bd_6"/>
</dbReference>
<dbReference type="SUPFAM" id="SSF52343">
    <property type="entry name" value="Ferredoxin reductase-like, C-terminal NADP-linked domain"/>
    <property type="match status" value="1"/>
</dbReference>
<sequence>MTITLNISARVGFSTCLAFQILGAITLNVFMESDYVVETKPSGSTSGNYTSPEVLSLFVSCLAGFGTLNNLLDYGKRVERGGLRSDGLILVVVSLFCLGGALWGFFHHHSCKHECTNVNQRQRRRVDSKNSIVISGGGEDSDLSQPLTLPSHNTPISNNNHSTFSHFLFAGTILYLFVLFVLSTLLPNVWGKFTPPGIASNLALIITNKEYAGSEYMYAYMSTFNVYVKGGVVVANVFPDTLIFYGGLIYMVVAGVVLRRRVFTKSIVMGGVLMAMTTLMAATFAVLTIATFWHAASAWYYLTPGLLLWIVDRFLRVSERKSKRARILDVRVVNVGGGENVTWFKFFVGGSKKNKKTTTTPAFEFNAGQYAFLHVPSISKVAHPFTISSASSQRTQTVEFCIKAVGKNPTQFTQKIRQLESSNFKALEASVEGPYGLSANLDPLSHEHLVLLCGGIGVTPCISILRDILSEFEEGRGRGRYSFLKKVDFVWVVRDEKILSLFAEVFEASLKYHPVINVHCHVTRTRTNEHDDIEGQENQGWRATFVKDGRPDLVQLLRDDEGISDVTKTQVSACGPTSLVGSDSFAAKSVGCNFHSEAFEF</sequence>
<dbReference type="CDD" id="cd06186">
    <property type="entry name" value="NOX_Duox_like_FAD_NADP"/>
    <property type="match status" value="1"/>
</dbReference>
<evidence type="ECO:0000313" key="4">
    <source>
        <dbReference type="EMBL" id="GMH71879.1"/>
    </source>
</evidence>
<dbReference type="InterPro" id="IPR013112">
    <property type="entry name" value="FAD-bd_8"/>
</dbReference>
<evidence type="ECO:0000256" key="1">
    <source>
        <dbReference type="ARBA" id="ARBA00023002"/>
    </source>
</evidence>
<feature type="transmembrane region" description="Helical" evidence="2">
    <location>
        <begin position="87"/>
        <end position="106"/>
    </location>
</feature>
<evidence type="ECO:0000259" key="3">
    <source>
        <dbReference type="PROSITE" id="PS51384"/>
    </source>
</evidence>
<keyword evidence="5" id="KW-1185">Reference proteome</keyword>
<dbReference type="InterPro" id="IPR050369">
    <property type="entry name" value="RBOH/FRE"/>
</dbReference>
<dbReference type="Pfam" id="PF08022">
    <property type="entry name" value="FAD_binding_8"/>
    <property type="match status" value="1"/>
</dbReference>
<keyword evidence="1" id="KW-0560">Oxidoreductase</keyword>
<proteinExistence type="predicted"/>
<dbReference type="Proteomes" id="UP001165122">
    <property type="component" value="Unassembled WGS sequence"/>
</dbReference>
<keyword evidence="2" id="KW-0472">Membrane</keyword>
<feature type="transmembrane region" description="Helical" evidence="2">
    <location>
        <begin position="270"/>
        <end position="292"/>
    </location>
</feature>
<dbReference type="OrthoDB" id="167398at2759"/>
<evidence type="ECO:0000256" key="2">
    <source>
        <dbReference type="SAM" id="Phobius"/>
    </source>
</evidence>
<dbReference type="EMBL" id="BRXW01000645">
    <property type="protein sequence ID" value="GMH71879.1"/>
    <property type="molecule type" value="Genomic_DNA"/>
</dbReference>
<dbReference type="Gene3D" id="2.40.30.10">
    <property type="entry name" value="Translation factors"/>
    <property type="match status" value="1"/>
</dbReference>
<comment type="caution">
    <text evidence="4">The sequence shown here is derived from an EMBL/GenBank/DDBJ whole genome shotgun (WGS) entry which is preliminary data.</text>
</comment>
<reference evidence="5" key="1">
    <citation type="journal article" date="2023" name="Commun. Biol.">
        <title>Genome analysis of Parmales, the sister group of diatoms, reveals the evolutionary specialization of diatoms from phago-mixotrophs to photoautotrophs.</title>
        <authorList>
            <person name="Ban H."/>
            <person name="Sato S."/>
            <person name="Yoshikawa S."/>
            <person name="Yamada K."/>
            <person name="Nakamura Y."/>
            <person name="Ichinomiya M."/>
            <person name="Sato N."/>
            <person name="Blanc-Mathieu R."/>
            <person name="Endo H."/>
            <person name="Kuwata A."/>
            <person name="Ogata H."/>
        </authorList>
    </citation>
    <scope>NUCLEOTIDE SEQUENCE [LARGE SCALE GENOMIC DNA]</scope>
    <source>
        <strain evidence="5">NIES 3700</strain>
    </source>
</reference>
<keyword evidence="2" id="KW-1133">Transmembrane helix</keyword>
<dbReference type="PANTHER" id="PTHR11972">
    <property type="entry name" value="NADPH OXIDASE"/>
    <property type="match status" value="1"/>
</dbReference>
<feature type="domain" description="FAD-binding FR-type" evidence="3">
    <location>
        <begin position="320"/>
        <end position="441"/>
    </location>
</feature>
<feature type="transmembrane region" description="Helical" evidence="2">
    <location>
        <begin position="298"/>
        <end position="315"/>
    </location>
</feature>
<feature type="transmembrane region" description="Helical" evidence="2">
    <location>
        <begin position="12"/>
        <end position="31"/>
    </location>
</feature>
<feature type="transmembrane region" description="Helical" evidence="2">
    <location>
        <begin position="242"/>
        <end position="258"/>
    </location>
</feature>
<dbReference type="PROSITE" id="PS51384">
    <property type="entry name" value="FAD_FR"/>
    <property type="match status" value="1"/>
</dbReference>
<dbReference type="PANTHER" id="PTHR11972:SF69">
    <property type="entry name" value="FERRIC REDUCTION OXIDASE 6-RELATED"/>
    <property type="match status" value="1"/>
</dbReference>
<gene>
    <name evidence="4" type="ORF">TrLO_g12890</name>
</gene>
<protein>
    <recommendedName>
        <fullName evidence="3">FAD-binding FR-type domain-containing protein</fullName>
    </recommendedName>
</protein>
<organism evidence="4 5">
    <name type="scientific">Triparma laevis f. longispina</name>
    <dbReference type="NCBI Taxonomy" id="1714387"/>
    <lineage>
        <taxon>Eukaryota</taxon>
        <taxon>Sar</taxon>
        <taxon>Stramenopiles</taxon>
        <taxon>Ochrophyta</taxon>
        <taxon>Bolidophyceae</taxon>
        <taxon>Parmales</taxon>
        <taxon>Triparmaceae</taxon>
        <taxon>Triparma</taxon>
    </lineage>
</organism>
<dbReference type="InterPro" id="IPR017938">
    <property type="entry name" value="Riboflavin_synthase-like_b-brl"/>
</dbReference>
<feature type="transmembrane region" description="Helical" evidence="2">
    <location>
        <begin position="167"/>
        <end position="186"/>
    </location>
</feature>
<keyword evidence="2" id="KW-0812">Transmembrane</keyword>
<name>A0A9W7AHF4_9STRA</name>
<dbReference type="Gene3D" id="3.40.50.80">
    <property type="entry name" value="Nucleotide-binding domain of ferredoxin-NADP reductase (FNR) module"/>
    <property type="match status" value="1"/>
</dbReference>
<dbReference type="InterPro" id="IPR039261">
    <property type="entry name" value="FNR_nucleotide-bd"/>
</dbReference>
<dbReference type="SUPFAM" id="SSF63380">
    <property type="entry name" value="Riboflavin synthase domain-like"/>
    <property type="match status" value="1"/>
</dbReference>
<dbReference type="InterPro" id="IPR017927">
    <property type="entry name" value="FAD-bd_FR_type"/>
</dbReference>
<dbReference type="PRINTS" id="PR00410">
    <property type="entry name" value="PHEHYDRXLASE"/>
</dbReference>
<accession>A0A9W7AHF4</accession>
<dbReference type="GO" id="GO:0005886">
    <property type="term" value="C:plasma membrane"/>
    <property type="evidence" value="ECO:0007669"/>
    <property type="project" value="TreeGrafter"/>
</dbReference>